<dbReference type="Gene3D" id="3.30.930.10">
    <property type="entry name" value="Bira Bifunctional Protein, Domain 2"/>
    <property type="match status" value="1"/>
</dbReference>
<reference evidence="1" key="1">
    <citation type="submission" date="2018-11" db="EMBL/GenBank/DDBJ databases">
        <authorList>
            <consortium name="Pathogen Informatics"/>
        </authorList>
    </citation>
    <scope>NUCLEOTIDE SEQUENCE</scope>
</reference>
<dbReference type="EMBL" id="CAAALY010060206">
    <property type="protein sequence ID" value="VEL23139.1"/>
    <property type="molecule type" value="Genomic_DNA"/>
</dbReference>
<dbReference type="AlphaFoldDB" id="A0A448WXX8"/>
<evidence type="ECO:0000313" key="2">
    <source>
        <dbReference type="Proteomes" id="UP000784294"/>
    </source>
</evidence>
<dbReference type="Proteomes" id="UP000784294">
    <property type="component" value="Unassembled WGS sequence"/>
</dbReference>
<protein>
    <submittedName>
        <fullName evidence="1">Uncharacterized protein</fullName>
    </submittedName>
</protein>
<gene>
    <name evidence="1" type="ORF">PXEA_LOCUS16579</name>
</gene>
<accession>A0A448WXX8</accession>
<name>A0A448WXX8_9PLAT</name>
<proteinExistence type="predicted"/>
<sequence length="85" mass="9363">MHRVPEGQSAPGGLELQADYWRLLGSAPPGGIDTVLTSGSEIDLQLDNRHLMIRGENTSKILRLVSIVAKAFRAHYEDRGYTEVS</sequence>
<comment type="caution">
    <text evidence="1">The sequence shown here is derived from an EMBL/GenBank/DDBJ whole genome shotgun (WGS) entry which is preliminary data.</text>
</comment>
<evidence type="ECO:0000313" key="1">
    <source>
        <dbReference type="EMBL" id="VEL23139.1"/>
    </source>
</evidence>
<dbReference type="InterPro" id="IPR045864">
    <property type="entry name" value="aa-tRNA-synth_II/BPL/LPL"/>
</dbReference>
<organism evidence="1 2">
    <name type="scientific">Protopolystoma xenopodis</name>
    <dbReference type="NCBI Taxonomy" id="117903"/>
    <lineage>
        <taxon>Eukaryota</taxon>
        <taxon>Metazoa</taxon>
        <taxon>Spiralia</taxon>
        <taxon>Lophotrochozoa</taxon>
        <taxon>Platyhelminthes</taxon>
        <taxon>Monogenea</taxon>
        <taxon>Polyopisthocotylea</taxon>
        <taxon>Polystomatidea</taxon>
        <taxon>Polystomatidae</taxon>
        <taxon>Protopolystoma</taxon>
    </lineage>
</organism>
<dbReference type="OrthoDB" id="1931232at2759"/>
<dbReference type="SUPFAM" id="SSF55681">
    <property type="entry name" value="Class II aaRS and biotin synthetases"/>
    <property type="match status" value="1"/>
</dbReference>
<keyword evidence="2" id="KW-1185">Reference proteome</keyword>